<feature type="domain" description="Mannitol dehydrogenase N-terminal" evidence="3">
    <location>
        <begin position="24"/>
        <end position="267"/>
    </location>
</feature>
<keyword evidence="1" id="KW-0560">Oxidoreductase</keyword>
<dbReference type="InterPro" id="IPR013131">
    <property type="entry name" value="Mannitol_DH_N"/>
</dbReference>
<dbReference type="Pfam" id="PF01232">
    <property type="entry name" value="Mannitol_dh"/>
    <property type="match status" value="1"/>
</dbReference>
<dbReference type="InterPro" id="IPR013118">
    <property type="entry name" value="Mannitol_DH_C"/>
</dbReference>
<proteinExistence type="predicted"/>
<dbReference type="PANTHER" id="PTHR43362:SF1">
    <property type="entry name" value="MANNITOL DEHYDROGENASE 2-RELATED"/>
    <property type="match status" value="1"/>
</dbReference>
<reference evidence="5 6" key="1">
    <citation type="submission" date="2019-09" db="EMBL/GenBank/DDBJ databases">
        <title>Genome sequencing of strain KACC 19306.</title>
        <authorList>
            <person name="Heo J."/>
            <person name="Kim S.-J."/>
            <person name="Kim J.-S."/>
            <person name="Hong S.-B."/>
            <person name="Kwon S.-W."/>
        </authorList>
    </citation>
    <scope>NUCLEOTIDE SEQUENCE [LARGE SCALE GENOMIC DNA]</scope>
    <source>
        <strain evidence="5 6">KACC 19306</strain>
    </source>
</reference>
<organism evidence="5 6">
    <name type="scientific">Agromyces intestinalis</name>
    <dbReference type="NCBI Taxonomy" id="2592652"/>
    <lineage>
        <taxon>Bacteria</taxon>
        <taxon>Bacillati</taxon>
        <taxon>Actinomycetota</taxon>
        <taxon>Actinomycetes</taxon>
        <taxon>Micrococcales</taxon>
        <taxon>Microbacteriaceae</taxon>
        <taxon>Agromyces</taxon>
    </lineage>
</organism>
<dbReference type="AlphaFoldDB" id="A0A5C1YI68"/>
<dbReference type="RefSeq" id="WP_149160493.1">
    <property type="nucleotide sequence ID" value="NZ_CP043505.1"/>
</dbReference>
<dbReference type="Proteomes" id="UP000324678">
    <property type="component" value="Chromosome"/>
</dbReference>
<protein>
    <submittedName>
        <fullName evidence="5">Mannitol dehydrogenase family protein</fullName>
    </submittedName>
</protein>
<accession>A0A5C1YI68</accession>
<dbReference type="InterPro" id="IPR013328">
    <property type="entry name" value="6PGD_dom2"/>
</dbReference>
<dbReference type="InterPro" id="IPR008927">
    <property type="entry name" value="6-PGluconate_DH-like_C_sf"/>
</dbReference>
<dbReference type="EMBL" id="CP043505">
    <property type="protein sequence ID" value="QEO14472.1"/>
    <property type="molecule type" value="Genomic_DNA"/>
</dbReference>
<dbReference type="InterPro" id="IPR050988">
    <property type="entry name" value="Mannitol_DH/Oxidoreductase"/>
</dbReference>
<evidence type="ECO:0000259" key="4">
    <source>
        <dbReference type="Pfam" id="PF08125"/>
    </source>
</evidence>
<evidence type="ECO:0000256" key="2">
    <source>
        <dbReference type="ARBA" id="ARBA00048615"/>
    </source>
</evidence>
<evidence type="ECO:0000313" key="5">
    <source>
        <dbReference type="EMBL" id="QEO14472.1"/>
    </source>
</evidence>
<keyword evidence="6" id="KW-1185">Reference proteome</keyword>
<evidence type="ECO:0000256" key="1">
    <source>
        <dbReference type="ARBA" id="ARBA00023002"/>
    </source>
</evidence>
<dbReference type="InterPro" id="IPR000669">
    <property type="entry name" value="Mannitol_DH"/>
</dbReference>
<sequence>MTAPRLTRARLAVAGRALPAAPVRMVHVGAGAFHRAHQAWFTARASDATEWGIAAFTGRSPDIAGRLAPQGGVFTLVERGPRGDRFGHVGSIVEAYAGNRMERFVPLVADSRVAVITLTITEAGYRLTADGALDLTDSDTTRDIAVLRAGATSDRLRTPLGRILAGLAARSPDAPIALVSCDNLPDNGRLTGSALASLADASGLGPALEGVSFVSTSVDRITPRTTAADLDAVEAATGWRDEAAVVAEPFADWTLSGEFPAGRPAWETAGARLVDDIAPFEQRKLLLLNGGHLVLAFEGLLRGRTTVAAAIADPECRQALDAFWAEAARAVDPGVDTAEYRRALVTRFENGRIEHRLDQIAVDTATKLRLRVQPVIDAERAAGRDAPGATAVVDAWHRCREAGLVE</sequence>
<dbReference type="KEGG" id="ail:FLP10_08605"/>
<dbReference type="PRINTS" id="PR00084">
    <property type="entry name" value="MTLDHDRGNASE"/>
</dbReference>
<evidence type="ECO:0000259" key="3">
    <source>
        <dbReference type="Pfam" id="PF01232"/>
    </source>
</evidence>
<dbReference type="GO" id="GO:0008926">
    <property type="term" value="F:mannitol-1-phosphate 5-dehydrogenase activity"/>
    <property type="evidence" value="ECO:0007669"/>
    <property type="project" value="UniProtKB-EC"/>
</dbReference>
<dbReference type="InterPro" id="IPR036291">
    <property type="entry name" value="NAD(P)-bd_dom_sf"/>
</dbReference>
<dbReference type="PANTHER" id="PTHR43362">
    <property type="entry name" value="MANNITOL DEHYDROGENASE DSF1-RELATED"/>
    <property type="match status" value="1"/>
</dbReference>
<dbReference type="SUPFAM" id="SSF48179">
    <property type="entry name" value="6-phosphogluconate dehydrogenase C-terminal domain-like"/>
    <property type="match status" value="1"/>
</dbReference>
<dbReference type="OrthoDB" id="271711at2"/>
<dbReference type="Gene3D" id="3.40.50.720">
    <property type="entry name" value="NAD(P)-binding Rossmann-like Domain"/>
    <property type="match status" value="1"/>
</dbReference>
<dbReference type="Pfam" id="PF08125">
    <property type="entry name" value="Mannitol_dh_C"/>
    <property type="match status" value="1"/>
</dbReference>
<feature type="domain" description="Mannitol dehydrogenase C-terminal" evidence="4">
    <location>
        <begin position="276"/>
        <end position="398"/>
    </location>
</feature>
<name>A0A5C1YI68_9MICO</name>
<dbReference type="Gene3D" id="1.10.1040.10">
    <property type="entry name" value="N-(1-d-carboxylethyl)-l-norvaline Dehydrogenase, domain 2"/>
    <property type="match status" value="1"/>
</dbReference>
<comment type="catalytic activity">
    <reaction evidence="2">
        <text>D-mannitol 1-phosphate + NAD(+) = beta-D-fructose 6-phosphate + NADH + H(+)</text>
        <dbReference type="Rhea" id="RHEA:19661"/>
        <dbReference type="ChEBI" id="CHEBI:15378"/>
        <dbReference type="ChEBI" id="CHEBI:57540"/>
        <dbReference type="ChEBI" id="CHEBI:57634"/>
        <dbReference type="ChEBI" id="CHEBI:57945"/>
        <dbReference type="ChEBI" id="CHEBI:61381"/>
        <dbReference type="EC" id="1.1.1.17"/>
    </reaction>
</comment>
<dbReference type="SUPFAM" id="SSF51735">
    <property type="entry name" value="NAD(P)-binding Rossmann-fold domains"/>
    <property type="match status" value="1"/>
</dbReference>
<evidence type="ECO:0000313" key="6">
    <source>
        <dbReference type="Proteomes" id="UP000324678"/>
    </source>
</evidence>
<gene>
    <name evidence="5" type="ORF">FLP10_08605</name>
</gene>